<evidence type="ECO:0000313" key="5">
    <source>
        <dbReference type="Proteomes" id="UP000767327"/>
    </source>
</evidence>
<feature type="domain" description="Sulfatase N-terminal" evidence="3">
    <location>
        <begin position="327"/>
        <end position="624"/>
    </location>
</feature>
<proteinExistence type="predicted"/>
<feature type="compositionally biased region" description="Basic and acidic residues" evidence="1">
    <location>
        <begin position="720"/>
        <end position="730"/>
    </location>
</feature>
<gene>
    <name evidence="4" type="ORF">GXW98_07780</name>
</gene>
<keyword evidence="4" id="KW-0378">Hydrolase</keyword>
<evidence type="ECO:0000259" key="3">
    <source>
        <dbReference type="Pfam" id="PF00884"/>
    </source>
</evidence>
<feature type="compositionally biased region" description="Polar residues" evidence="1">
    <location>
        <begin position="26"/>
        <end position="37"/>
    </location>
</feature>
<feature type="transmembrane region" description="Helical" evidence="2">
    <location>
        <begin position="224"/>
        <end position="242"/>
    </location>
</feature>
<sequence>MLSFLRRRKTGDNRASEQGTEGARGTESTSVDPNNREQPPVQANDESIGFGKTRFSAWAYVVLFLVIDIIGVGLLQWGVTISSSRVALSSPLIGFWGFISSMWTEGRFVFILNLLALGFIYLIILMLCNRFWVASPIFLGICTAVAVAEHLKAISRYEAIMPADLNFLQSNTGNIVSFLPAGAQWTIVWSVVMVLVVIALCVFINRMDLRRGKIFFTMDKRIGAICRVLFILVPAMALTLFAQSVSTVGTWSNNFSKTMGDIPSMWDSVYDAQRNGTLLAFMRQLNPKVMDEPSGYSEATMKKVVKRYQQEAQKINTTRSGYLNDSTVIYVLSESFSDPTRVPGIAINKDPMPNIRSIKQNTTSGLMLSSGYGGGTANLEFQQISGLSMANFDASLTSPYQQLVPSLSWTPTINQIWGGAKNSLAFHPYESSMYSRAVNYRKFGFSHFYTLDGTDQIQYQNKIDRSPYVSDESAYNSALAKIATGDTTQFLQIITMQNHMPYNNWYDNNEYQVTASTGATALGSDETMSIDTYAKGVSITDNSTESFLNALDAIKKPITVVFYGDHLPGIYTTAGSDSNNSLALHETDYFIWSNSASTSSGNKLQNSNFSSPNFFMAQTAEHMNAKVSPYLAFLTQLHSKIAAIEPPVVNQIQGWDRIPEGQTIYLDNSGNPMDATTFDAATKQLLNDYKLIQYDITAGNHYLEDTDFMAAPSKASEEKAAKEVAQKAAKEAAAAADASAKAEASASGSPGASSPSASSPGASGASSESSSSSESGDGQTTSGQ</sequence>
<dbReference type="CDD" id="cd16015">
    <property type="entry name" value="LTA_synthase"/>
    <property type="match status" value="1"/>
</dbReference>
<feature type="transmembrane region" description="Helical" evidence="2">
    <location>
        <begin position="187"/>
        <end position="204"/>
    </location>
</feature>
<accession>A0A971ID09</accession>
<comment type="caution">
    <text evidence="4">The sequence shown here is derived from an EMBL/GenBank/DDBJ whole genome shotgun (WGS) entry which is preliminary data.</text>
</comment>
<dbReference type="InterPro" id="IPR000917">
    <property type="entry name" value="Sulfatase_N"/>
</dbReference>
<feature type="transmembrane region" description="Helical" evidence="2">
    <location>
        <begin position="57"/>
        <end position="79"/>
    </location>
</feature>
<feature type="region of interest" description="Disordered" evidence="1">
    <location>
        <begin position="1"/>
        <end position="45"/>
    </location>
</feature>
<feature type="transmembrane region" description="Helical" evidence="2">
    <location>
        <begin position="110"/>
        <end position="132"/>
    </location>
</feature>
<dbReference type="RefSeq" id="WP_273174232.1">
    <property type="nucleotide sequence ID" value="NZ_JALCOB010000001.1"/>
</dbReference>
<dbReference type="Proteomes" id="UP000767327">
    <property type="component" value="Unassembled WGS sequence"/>
</dbReference>
<feature type="region of interest" description="Disordered" evidence="1">
    <location>
        <begin position="720"/>
        <end position="784"/>
    </location>
</feature>
<keyword evidence="2" id="KW-0472">Membrane</keyword>
<dbReference type="InterPro" id="IPR017850">
    <property type="entry name" value="Alkaline_phosphatase_core_sf"/>
</dbReference>
<dbReference type="SUPFAM" id="SSF53649">
    <property type="entry name" value="Alkaline phosphatase-like"/>
    <property type="match status" value="1"/>
</dbReference>
<keyword evidence="2" id="KW-1133">Transmembrane helix</keyword>
<name>A0A971ID09_9BIFI</name>
<dbReference type="GO" id="GO:0016787">
    <property type="term" value="F:hydrolase activity"/>
    <property type="evidence" value="ECO:0007669"/>
    <property type="project" value="UniProtKB-KW"/>
</dbReference>
<protein>
    <submittedName>
        <fullName evidence="4">Sulfatase-like hydrolase/transferase</fullName>
    </submittedName>
</protein>
<dbReference type="Gene3D" id="3.40.720.10">
    <property type="entry name" value="Alkaline Phosphatase, subunit A"/>
    <property type="match status" value="1"/>
</dbReference>
<dbReference type="AlphaFoldDB" id="A0A971ID09"/>
<reference evidence="4" key="1">
    <citation type="journal article" date="2020" name="Biotechnol. Biofuels">
        <title>New insights from the biogas microbiome by comprehensive genome-resolved metagenomics of nearly 1600 species originating from multiple anaerobic digesters.</title>
        <authorList>
            <person name="Campanaro S."/>
            <person name="Treu L."/>
            <person name="Rodriguez-R L.M."/>
            <person name="Kovalovszki A."/>
            <person name="Ziels R.M."/>
            <person name="Maus I."/>
            <person name="Zhu X."/>
            <person name="Kougias P.G."/>
            <person name="Basile A."/>
            <person name="Luo G."/>
            <person name="Schluter A."/>
            <person name="Konstantinidis K.T."/>
            <person name="Angelidaki I."/>
        </authorList>
    </citation>
    <scope>NUCLEOTIDE SEQUENCE</scope>
    <source>
        <strain evidence="4">AS01afH2WH_6</strain>
    </source>
</reference>
<keyword evidence="2" id="KW-0812">Transmembrane</keyword>
<evidence type="ECO:0000256" key="2">
    <source>
        <dbReference type="SAM" id="Phobius"/>
    </source>
</evidence>
<reference evidence="4" key="2">
    <citation type="submission" date="2020-01" db="EMBL/GenBank/DDBJ databases">
        <authorList>
            <person name="Campanaro S."/>
        </authorList>
    </citation>
    <scope>NUCLEOTIDE SEQUENCE</scope>
    <source>
        <strain evidence="4">AS01afH2WH_6</strain>
    </source>
</reference>
<dbReference type="Pfam" id="PF00884">
    <property type="entry name" value="Sulfatase"/>
    <property type="match status" value="1"/>
</dbReference>
<evidence type="ECO:0000256" key="1">
    <source>
        <dbReference type="SAM" id="MobiDB-lite"/>
    </source>
</evidence>
<organism evidence="4 5">
    <name type="scientific">Bifidobacterium crudilactis</name>
    <dbReference type="NCBI Taxonomy" id="327277"/>
    <lineage>
        <taxon>Bacteria</taxon>
        <taxon>Bacillati</taxon>
        <taxon>Actinomycetota</taxon>
        <taxon>Actinomycetes</taxon>
        <taxon>Bifidobacteriales</taxon>
        <taxon>Bifidobacteriaceae</taxon>
        <taxon>Bifidobacterium</taxon>
    </lineage>
</organism>
<evidence type="ECO:0000313" key="4">
    <source>
        <dbReference type="EMBL" id="NLT80165.1"/>
    </source>
</evidence>
<feature type="compositionally biased region" description="Low complexity" evidence="1">
    <location>
        <begin position="731"/>
        <end position="775"/>
    </location>
</feature>
<dbReference type="EMBL" id="JAAXZR010000025">
    <property type="protein sequence ID" value="NLT80165.1"/>
    <property type="molecule type" value="Genomic_DNA"/>
</dbReference>